<gene>
    <name evidence="2" type="ORF">ACFPYI_11545</name>
</gene>
<dbReference type="Pfam" id="PF12679">
    <property type="entry name" value="ABC2_membrane_2"/>
    <property type="match status" value="1"/>
</dbReference>
<dbReference type="Proteomes" id="UP001596099">
    <property type="component" value="Unassembled WGS sequence"/>
</dbReference>
<dbReference type="RefSeq" id="WP_247414883.1">
    <property type="nucleotide sequence ID" value="NZ_JALLGW010000001.1"/>
</dbReference>
<feature type="transmembrane region" description="Helical" evidence="1">
    <location>
        <begin position="248"/>
        <end position="267"/>
    </location>
</feature>
<dbReference type="EMBL" id="JBHSQH010000001">
    <property type="protein sequence ID" value="MFC5971966.1"/>
    <property type="molecule type" value="Genomic_DNA"/>
</dbReference>
<dbReference type="PANTHER" id="PTHR43471:SF1">
    <property type="entry name" value="ABC TRANSPORTER PERMEASE PROTEIN NOSY-RELATED"/>
    <property type="match status" value="1"/>
</dbReference>
<feature type="transmembrane region" description="Helical" evidence="1">
    <location>
        <begin position="171"/>
        <end position="194"/>
    </location>
</feature>
<evidence type="ECO:0000313" key="3">
    <source>
        <dbReference type="Proteomes" id="UP001596099"/>
    </source>
</evidence>
<protein>
    <submittedName>
        <fullName evidence="2">ABC transporter permease subunit</fullName>
    </submittedName>
</protein>
<keyword evidence="3" id="KW-1185">Reference proteome</keyword>
<proteinExistence type="predicted"/>
<sequence length="274" mass="29124">MSWTAVARKDFQDSIRVKWFWALAALFVVFAGGAAYLFAEVIQTGGEATGLGFIALLSSATGLLVPIIGLMLGYKTIAGERESGSLKLLLSLPHTRAEVVAGKLVGRSIVISIAILIGYAVAVAIGLALFAEFVVTDFLIFTGLSILLGFAWIGISLGLSTATASTSRAAALAFGFWMVFEFLWGLLVSLLVWASNGFSGGLFMTSMPDWALFLNILPPTASFSNANGVISEVLGTSGQNAPWFTEPWFGLVVLLAWIVVPVALGFLRFRSSDL</sequence>
<organism evidence="2 3">
    <name type="scientific">Halomarina salina</name>
    <dbReference type="NCBI Taxonomy" id="1872699"/>
    <lineage>
        <taxon>Archaea</taxon>
        <taxon>Methanobacteriati</taxon>
        <taxon>Methanobacteriota</taxon>
        <taxon>Stenosarchaea group</taxon>
        <taxon>Halobacteria</taxon>
        <taxon>Halobacteriales</taxon>
        <taxon>Natronomonadaceae</taxon>
        <taxon>Halomarina</taxon>
    </lineage>
</organism>
<comment type="caution">
    <text evidence="2">The sequence shown here is derived from an EMBL/GenBank/DDBJ whole genome shotgun (WGS) entry which is preliminary data.</text>
</comment>
<dbReference type="PANTHER" id="PTHR43471">
    <property type="entry name" value="ABC TRANSPORTER PERMEASE"/>
    <property type="match status" value="1"/>
</dbReference>
<reference evidence="2 3" key="1">
    <citation type="journal article" date="2019" name="Int. J. Syst. Evol. Microbiol.">
        <title>The Global Catalogue of Microorganisms (GCM) 10K type strain sequencing project: providing services to taxonomists for standard genome sequencing and annotation.</title>
        <authorList>
            <consortium name="The Broad Institute Genomics Platform"/>
            <consortium name="The Broad Institute Genome Sequencing Center for Infectious Disease"/>
            <person name="Wu L."/>
            <person name="Ma J."/>
        </authorList>
    </citation>
    <scope>NUCLEOTIDE SEQUENCE [LARGE SCALE GENOMIC DNA]</scope>
    <source>
        <strain evidence="2 3">CGMCC 1.12543</strain>
    </source>
</reference>
<dbReference type="AlphaFoldDB" id="A0ABD5RMU3"/>
<keyword evidence="1" id="KW-0472">Membrane</keyword>
<feature type="transmembrane region" description="Helical" evidence="1">
    <location>
        <begin position="138"/>
        <end position="159"/>
    </location>
</feature>
<dbReference type="GO" id="GO:0005886">
    <property type="term" value="C:plasma membrane"/>
    <property type="evidence" value="ECO:0007669"/>
    <property type="project" value="UniProtKB-SubCell"/>
</dbReference>
<accession>A0ABD5RMU3</accession>
<keyword evidence="1" id="KW-0812">Transmembrane</keyword>
<name>A0ABD5RMU3_9EURY</name>
<evidence type="ECO:0000256" key="1">
    <source>
        <dbReference type="SAM" id="Phobius"/>
    </source>
</evidence>
<feature type="transmembrane region" description="Helical" evidence="1">
    <location>
        <begin position="109"/>
        <end position="132"/>
    </location>
</feature>
<feature type="transmembrane region" description="Helical" evidence="1">
    <location>
        <begin position="20"/>
        <end position="39"/>
    </location>
</feature>
<feature type="transmembrane region" description="Helical" evidence="1">
    <location>
        <begin position="51"/>
        <end position="74"/>
    </location>
</feature>
<evidence type="ECO:0000313" key="2">
    <source>
        <dbReference type="EMBL" id="MFC5971966.1"/>
    </source>
</evidence>
<keyword evidence="1" id="KW-1133">Transmembrane helix</keyword>